<evidence type="ECO:0000313" key="2">
    <source>
        <dbReference type="Proteomes" id="UP000182888"/>
    </source>
</evidence>
<protein>
    <submittedName>
        <fullName evidence="1">Nitrogen fixation protein NifQ</fullName>
    </submittedName>
</protein>
<organism evidence="1 2">
    <name type="scientific">Mesorhizobium plurifarium</name>
    <dbReference type="NCBI Taxonomy" id="69974"/>
    <lineage>
        <taxon>Bacteria</taxon>
        <taxon>Pseudomonadati</taxon>
        <taxon>Pseudomonadota</taxon>
        <taxon>Alphaproteobacteria</taxon>
        <taxon>Hyphomicrobiales</taxon>
        <taxon>Phyllobacteriaceae</taxon>
        <taxon>Mesorhizobium</taxon>
    </lineage>
</organism>
<dbReference type="GO" id="GO:0009399">
    <property type="term" value="P:nitrogen fixation"/>
    <property type="evidence" value="ECO:0007669"/>
    <property type="project" value="InterPro"/>
</dbReference>
<dbReference type="EMBL" id="CCND01000015">
    <property type="protein sequence ID" value="CDX57473.1"/>
    <property type="molecule type" value="Genomic_DNA"/>
</dbReference>
<dbReference type="AlphaFoldDB" id="A0A0K2VYR0"/>
<evidence type="ECO:0000313" key="1">
    <source>
        <dbReference type="EMBL" id="CDX57473.1"/>
    </source>
</evidence>
<gene>
    <name evidence="1" type="ORF">MPL1032_220018</name>
</gene>
<accession>A0A0K2VYR0</accession>
<reference evidence="2" key="1">
    <citation type="submission" date="2014-08" db="EMBL/GenBank/DDBJ databases">
        <authorList>
            <person name="Edwards T."/>
        </authorList>
    </citation>
    <scope>NUCLEOTIDE SEQUENCE [LARGE SCALE GENOMIC DNA]</scope>
</reference>
<sequence>MVRSESGSIFGQPQIRLEGREGFTGKVQVCFSSGSMFPIKRRRPMTRFDRHALSCILLRALDEIDSGTATATEATGLSRAELREILTQSFPAINISAFALARAADPEPDMEEQLLLDLLLAHARPGDPVSTSFAKIIAHRAMHTDCLWQDLGLFDCDELSRLLATHFPALASNTENMRWEKYIYRNVGKTEGRFHVQRSGQDCSDFDAYLGPEEGDIHPARGASGPDVN</sequence>
<dbReference type="InterPro" id="IPR006975">
    <property type="entry name" value="NifQ"/>
</dbReference>
<dbReference type="Proteomes" id="UP000182888">
    <property type="component" value="Unassembled WGS sequence"/>
</dbReference>
<proteinExistence type="predicted"/>
<dbReference type="Pfam" id="PF04891">
    <property type="entry name" value="NifQ"/>
    <property type="match status" value="1"/>
</dbReference>
<name>A0A0K2VYR0_MESPL</name>
<dbReference type="GO" id="GO:0030151">
    <property type="term" value="F:molybdenum ion binding"/>
    <property type="evidence" value="ECO:0007669"/>
    <property type="project" value="InterPro"/>
</dbReference>